<evidence type="ECO:0000256" key="2">
    <source>
        <dbReference type="ARBA" id="ARBA00022670"/>
    </source>
</evidence>
<dbReference type="GO" id="GO:0008235">
    <property type="term" value="F:metalloexopeptidase activity"/>
    <property type="evidence" value="ECO:0007669"/>
    <property type="project" value="TreeGrafter"/>
</dbReference>
<dbReference type="InterPro" id="IPR028090">
    <property type="entry name" value="JAB_dom_prok"/>
</dbReference>
<evidence type="ECO:0000256" key="7">
    <source>
        <dbReference type="ARBA" id="ARBA00023049"/>
    </source>
</evidence>
<dbReference type="Gene3D" id="3.90.1720.10">
    <property type="entry name" value="endopeptidase domain like (from Nostoc punctiforme)"/>
    <property type="match status" value="1"/>
</dbReference>
<dbReference type="EMBL" id="BK015384">
    <property type="protein sequence ID" value="DAE04098.1"/>
    <property type="molecule type" value="Genomic_DNA"/>
</dbReference>
<dbReference type="InterPro" id="IPR000064">
    <property type="entry name" value="NLP_P60_dom"/>
</dbReference>
<keyword evidence="3" id="KW-0479">Metal-binding</keyword>
<dbReference type="SUPFAM" id="SSF102712">
    <property type="entry name" value="JAB1/MPN domain"/>
    <property type="match status" value="1"/>
</dbReference>
<dbReference type="GO" id="GO:0001897">
    <property type="term" value="P:symbiont-mediated cytolysis of host cell"/>
    <property type="evidence" value="ECO:0007669"/>
    <property type="project" value="UniProtKB-ARBA"/>
</dbReference>
<comment type="similarity">
    <text evidence="1">Belongs to the peptidase C40 family.</text>
</comment>
<evidence type="ECO:0000256" key="6">
    <source>
        <dbReference type="ARBA" id="ARBA00022833"/>
    </source>
</evidence>
<dbReference type="InterPro" id="IPR051929">
    <property type="entry name" value="VirAsm_ModProt"/>
</dbReference>
<evidence type="ECO:0000256" key="3">
    <source>
        <dbReference type="ARBA" id="ARBA00022723"/>
    </source>
</evidence>
<dbReference type="GO" id="GO:0006508">
    <property type="term" value="P:proteolysis"/>
    <property type="evidence" value="ECO:0007669"/>
    <property type="project" value="UniProtKB-KW"/>
</dbReference>
<sequence length="251" mass="28897">MKVTKELFNLMKEAGIRNFPKESCGLIYKRGKKGVPVECKNISSEPEHNFLISASEYAEVLCKGEIIGAWHTHCNTDAKPSDADKQGCENTEMTWFIGEVHKNEKGEIYFGENIEVLVPSGFVQPLVGRNYCYGTFDCYTLLRDYYKQEYDIDLGEWERDEDPWMNEEGYFERKASEIGFQKINSTPKKGDIFLIQMGTNGADHVAIYVGDDKILHHINSRLSNTDIYGGSYWQMHTLSHWRHKDVNENLS</sequence>
<keyword evidence="7" id="KW-0482">Metalloprotease</keyword>
<dbReference type="Pfam" id="PF00877">
    <property type="entry name" value="NLPC_P60"/>
    <property type="match status" value="1"/>
</dbReference>
<evidence type="ECO:0000256" key="4">
    <source>
        <dbReference type="ARBA" id="ARBA00022801"/>
    </source>
</evidence>
<dbReference type="Pfam" id="PF14464">
    <property type="entry name" value="Prok-JAB"/>
    <property type="match status" value="1"/>
</dbReference>
<keyword evidence="4" id="KW-0378">Hydrolase</keyword>
<dbReference type="GO" id="GO:0008234">
    <property type="term" value="F:cysteine-type peptidase activity"/>
    <property type="evidence" value="ECO:0007669"/>
    <property type="project" value="UniProtKB-KW"/>
</dbReference>
<evidence type="ECO:0000259" key="8">
    <source>
        <dbReference type="PROSITE" id="PS51935"/>
    </source>
</evidence>
<feature type="domain" description="NlpC/P60" evidence="8">
    <location>
        <begin position="103"/>
        <end position="244"/>
    </location>
</feature>
<dbReference type="PROSITE" id="PS51935">
    <property type="entry name" value="NLPC_P60"/>
    <property type="match status" value="1"/>
</dbReference>
<dbReference type="PANTHER" id="PTHR34858">
    <property type="entry name" value="CYSO-CYSTEINE PEPTIDASE"/>
    <property type="match status" value="1"/>
</dbReference>
<protein>
    <submittedName>
        <fullName evidence="9">MPN family protein</fullName>
    </submittedName>
</protein>
<evidence type="ECO:0000313" key="9">
    <source>
        <dbReference type="EMBL" id="DAE04098.1"/>
    </source>
</evidence>
<dbReference type="Gene3D" id="3.40.140.10">
    <property type="entry name" value="Cytidine Deaminase, domain 2"/>
    <property type="match status" value="1"/>
</dbReference>
<keyword evidence="5" id="KW-0788">Thiol protease</keyword>
<name>A0A8S5PAU8_9CAUD</name>
<evidence type="ECO:0000256" key="5">
    <source>
        <dbReference type="ARBA" id="ARBA00022807"/>
    </source>
</evidence>
<evidence type="ECO:0000256" key="1">
    <source>
        <dbReference type="ARBA" id="ARBA00007074"/>
    </source>
</evidence>
<keyword evidence="2" id="KW-0645">Protease</keyword>
<dbReference type="SUPFAM" id="SSF54001">
    <property type="entry name" value="Cysteine proteinases"/>
    <property type="match status" value="1"/>
</dbReference>
<dbReference type="PANTHER" id="PTHR34858:SF1">
    <property type="entry name" value="CYSO-CYSTEINE PEPTIDASE"/>
    <property type="match status" value="1"/>
</dbReference>
<keyword evidence="6" id="KW-0862">Zinc</keyword>
<reference evidence="9" key="1">
    <citation type="journal article" date="2021" name="Proc. Natl. Acad. Sci. U.S.A.">
        <title>A Catalog of Tens of Thousands of Viruses from Human Metagenomes Reveals Hidden Associations with Chronic Diseases.</title>
        <authorList>
            <person name="Tisza M.J."/>
            <person name="Buck C.B."/>
        </authorList>
    </citation>
    <scope>NUCLEOTIDE SEQUENCE</scope>
    <source>
        <strain evidence="9">CtmpG14</strain>
    </source>
</reference>
<dbReference type="InterPro" id="IPR038765">
    <property type="entry name" value="Papain-like_cys_pep_sf"/>
</dbReference>
<dbReference type="GO" id="GO:0008270">
    <property type="term" value="F:zinc ion binding"/>
    <property type="evidence" value="ECO:0007669"/>
    <property type="project" value="TreeGrafter"/>
</dbReference>
<proteinExistence type="inferred from homology"/>
<accession>A0A8S5PAU8</accession>
<organism evidence="9">
    <name type="scientific">Siphoviridae sp. ctmpG14</name>
    <dbReference type="NCBI Taxonomy" id="2825654"/>
    <lineage>
        <taxon>Viruses</taxon>
        <taxon>Duplodnaviria</taxon>
        <taxon>Heunggongvirae</taxon>
        <taxon>Uroviricota</taxon>
        <taxon>Caudoviricetes</taxon>
    </lineage>
</organism>